<keyword evidence="11" id="KW-0282">Flagellum</keyword>
<comment type="function">
    <text evidence="1 10">Controls the rotational direction of flagella during chemotaxis.</text>
</comment>
<organism evidence="11 12">
    <name type="scientific">Halomonas binhaiensis</name>
    <dbReference type="NCBI Taxonomy" id="2562282"/>
    <lineage>
        <taxon>Bacteria</taxon>
        <taxon>Pseudomonadati</taxon>
        <taxon>Pseudomonadota</taxon>
        <taxon>Gammaproteobacteria</taxon>
        <taxon>Oceanospirillales</taxon>
        <taxon>Halomonadaceae</taxon>
        <taxon>Halomonas</taxon>
    </lineage>
</organism>
<keyword evidence="5 10" id="KW-0145">Chemotaxis</keyword>
<evidence type="ECO:0000256" key="2">
    <source>
        <dbReference type="ARBA" id="ARBA00004162"/>
    </source>
</evidence>
<evidence type="ECO:0000256" key="1">
    <source>
        <dbReference type="ARBA" id="ARBA00002254"/>
    </source>
</evidence>
<dbReference type="OrthoDB" id="2087278at2"/>
<dbReference type="GO" id="GO:0005886">
    <property type="term" value="C:plasma membrane"/>
    <property type="evidence" value="ECO:0007669"/>
    <property type="project" value="UniProtKB-SubCell"/>
</dbReference>
<dbReference type="KEGG" id="hbh:E4T21_21315"/>
<dbReference type="InterPro" id="IPR005503">
    <property type="entry name" value="FliL"/>
</dbReference>
<dbReference type="GO" id="GO:0009425">
    <property type="term" value="C:bacterial-type flagellum basal body"/>
    <property type="evidence" value="ECO:0007669"/>
    <property type="project" value="InterPro"/>
</dbReference>
<evidence type="ECO:0000256" key="7">
    <source>
        <dbReference type="ARBA" id="ARBA00022779"/>
    </source>
</evidence>
<keyword evidence="11" id="KW-0969">Cilium</keyword>
<evidence type="ECO:0000256" key="3">
    <source>
        <dbReference type="ARBA" id="ARBA00008281"/>
    </source>
</evidence>
<evidence type="ECO:0000313" key="11">
    <source>
        <dbReference type="EMBL" id="QEM83825.1"/>
    </source>
</evidence>
<dbReference type="EMBL" id="CP038437">
    <property type="protein sequence ID" value="QEM83825.1"/>
    <property type="molecule type" value="Genomic_DNA"/>
</dbReference>
<evidence type="ECO:0000256" key="6">
    <source>
        <dbReference type="ARBA" id="ARBA00022692"/>
    </source>
</evidence>
<dbReference type="GO" id="GO:0006935">
    <property type="term" value="P:chemotaxis"/>
    <property type="evidence" value="ECO:0007669"/>
    <property type="project" value="UniProtKB-KW"/>
</dbReference>
<keyword evidence="10" id="KW-0997">Cell inner membrane</keyword>
<dbReference type="GO" id="GO:0071978">
    <property type="term" value="P:bacterial-type flagellum-dependent swarming motility"/>
    <property type="evidence" value="ECO:0007669"/>
    <property type="project" value="TreeGrafter"/>
</dbReference>
<dbReference type="PANTHER" id="PTHR35091">
    <property type="entry name" value="FLAGELLAR PROTEIN FLIL"/>
    <property type="match status" value="1"/>
</dbReference>
<dbReference type="Pfam" id="PF03748">
    <property type="entry name" value="FliL"/>
    <property type="match status" value="1"/>
</dbReference>
<evidence type="ECO:0000256" key="5">
    <source>
        <dbReference type="ARBA" id="ARBA00022500"/>
    </source>
</evidence>
<accession>A0A5C1NNP9</accession>
<keyword evidence="8" id="KW-1133">Transmembrane helix</keyword>
<keyword evidence="6" id="KW-0812">Transmembrane</keyword>
<keyword evidence="12" id="KW-1185">Reference proteome</keyword>
<protein>
    <recommendedName>
        <fullName evidence="10">Flagellar protein FliL</fullName>
    </recommendedName>
</protein>
<keyword evidence="11" id="KW-0966">Cell projection</keyword>
<evidence type="ECO:0000313" key="12">
    <source>
        <dbReference type="Proteomes" id="UP000324285"/>
    </source>
</evidence>
<keyword evidence="4" id="KW-1003">Cell membrane</keyword>
<evidence type="ECO:0000256" key="4">
    <source>
        <dbReference type="ARBA" id="ARBA00022475"/>
    </source>
</evidence>
<sequence length="161" mass="17426">MAKSRWLIRSLIVVVVLALASTAIAVYLLLQERAETAQPPASDSPAITDKADTPPADPVYLALQPLTVNLADDGDGPRMLYAGITLELASEADRDALQQQLPQVQDCLLKLLSGHKAEDLVTPQGKQQLADDIAQRLCSDLAESSHEAKIIKVLFTQFIVQ</sequence>
<evidence type="ECO:0000256" key="9">
    <source>
        <dbReference type="ARBA" id="ARBA00023136"/>
    </source>
</evidence>
<keyword evidence="7 10" id="KW-0283">Flagellar rotation</keyword>
<keyword evidence="9 10" id="KW-0472">Membrane</keyword>
<dbReference type="RefSeq" id="WP_149286945.1">
    <property type="nucleotide sequence ID" value="NZ_CP038437.2"/>
</dbReference>
<proteinExistence type="inferred from homology"/>
<dbReference type="Proteomes" id="UP000324285">
    <property type="component" value="Chromosome"/>
</dbReference>
<evidence type="ECO:0000256" key="8">
    <source>
        <dbReference type="ARBA" id="ARBA00022989"/>
    </source>
</evidence>
<comment type="similarity">
    <text evidence="3 10">Belongs to the FliL family.</text>
</comment>
<comment type="subcellular location">
    <subcellularLocation>
        <location evidence="10">Cell inner membrane</location>
    </subcellularLocation>
    <subcellularLocation>
        <location evidence="2">Cell membrane</location>
        <topology evidence="2">Single-pass membrane protein</topology>
    </subcellularLocation>
</comment>
<dbReference type="PANTHER" id="PTHR35091:SF2">
    <property type="entry name" value="FLAGELLAR PROTEIN FLIL"/>
    <property type="match status" value="1"/>
</dbReference>
<gene>
    <name evidence="11" type="ORF">E4T21_21315</name>
</gene>
<evidence type="ECO:0000256" key="10">
    <source>
        <dbReference type="RuleBase" id="RU364125"/>
    </source>
</evidence>
<dbReference type="AlphaFoldDB" id="A0A5C1NNP9"/>
<reference evidence="11" key="1">
    <citation type="submission" date="2021-02" db="EMBL/GenBank/DDBJ databases">
        <title>Strain Y2R2, a novel species of the genus Halomonas.</title>
        <authorList>
            <person name="Huang H."/>
        </authorList>
    </citation>
    <scope>NUCLEOTIDE SEQUENCE</scope>
    <source>
        <strain evidence="11">Y2R2</strain>
    </source>
</reference>
<name>A0A5C1NNP9_9GAMM</name>